<dbReference type="Gene3D" id="3.10.470.10">
    <property type="entry name" value="Chromosomal protein MC1"/>
    <property type="match status" value="1"/>
</dbReference>
<reference evidence="2 3" key="1">
    <citation type="journal article" date="2007" name="Virology">
        <title>Sequence and annotation of the 314-kb MT325 and the 321-kb FR483 viruses that infect Chlorella Pbi.</title>
        <authorList>
            <person name="Fitzgerald L.A."/>
            <person name="Graves M.V."/>
            <person name="Li X."/>
            <person name="Feldblyum T."/>
            <person name="Hartigan J."/>
            <person name="Van Etten J.L."/>
        </authorList>
    </citation>
    <scope>NUCLEOTIDE SEQUENCE [LARGE SCALE GENOMIC DNA]</scope>
    <source>
        <strain evidence="2 3">MT325</strain>
    </source>
</reference>
<protein>
    <submittedName>
        <fullName evidence="2">Uncharacterized protein M476L</fullName>
    </submittedName>
</protein>
<dbReference type="GO" id="GO:0042262">
    <property type="term" value="P:DNA protection"/>
    <property type="evidence" value="ECO:0007669"/>
    <property type="project" value="InterPro"/>
</dbReference>
<evidence type="ECO:0000313" key="2">
    <source>
        <dbReference type="EMBL" id="ABT14030.1"/>
    </source>
</evidence>
<proteinExistence type="predicted"/>
<evidence type="ECO:0000313" key="3">
    <source>
        <dbReference type="Proteomes" id="UP000246715"/>
    </source>
</evidence>
<name>A7IUK6_PBCVM</name>
<dbReference type="SUPFAM" id="SSF102875">
    <property type="entry name" value="Chromosomal protein MC1"/>
    <property type="match status" value="1"/>
</dbReference>
<dbReference type="EMBL" id="DQ491001">
    <property type="protein sequence ID" value="ABT14030.1"/>
    <property type="molecule type" value="Genomic_DNA"/>
</dbReference>
<organism evidence="2 3">
    <name type="scientific">Paramecium bursaria Chlorella virus MT325</name>
    <name type="common">PBCV-MT325</name>
    <dbReference type="NCBI Taxonomy" id="346932"/>
    <lineage>
        <taxon>Viruses</taxon>
        <taxon>Varidnaviria</taxon>
        <taxon>Bamfordvirae</taxon>
        <taxon>Nucleocytoviricota</taxon>
        <taxon>Megaviricetes</taxon>
        <taxon>Algavirales</taxon>
        <taxon>Phycodnaviridae</taxon>
        <taxon>Chlorovirus</taxon>
        <taxon>Chlorovirus conductrix</taxon>
        <taxon>Paramecium bursaria Chlorella virus A1</taxon>
    </lineage>
</organism>
<keyword evidence="1" id="KW-0238">DNA-binding</keyword>
<gene>
    <name evidence="2" type="primary">M476L</name>
    <name evidence="2" type="ORF">MT325_M476L</name>
</gene>
<dbReference type="InterPro" id="IPR036620">
    <property type="entry name" value="MC1_sf"/>
</dbReference>
<sequence length="202" mass="22830">MKLNPESHKIKISQETCHQGVNKQTSCGRGTHHHKGHACHLTNEAISHLVCHWRAHDEKHNHNKKHELNLYGQHFVYMLAQHFFLLTLFSKKNYMLRVYTMVANNNKKTFILEDASGKAIGTFTGASPGIAARKAATKGHKDIILRETGVHDRVRLYKGVVEKIDPPKEVMIGGKPVIIAKESKAKFIKVEMKEGKKHASSE</sequence>
<dbReference type="Proteomes" id="UP000246715">
    <property type="component" value="Segment"/>
</dbReference>
<dbReference type="InterPro" id="IPR008674">
    <property type="entry name" value="MC1"/>
</dbReference>
<organismHost>
    <name type="scientific">Paramecium bursaria</name>
    <dbReference type="NCBI Taxonomy" id="74790"/>
</organismHost>
<dbReference type="Pfam" id="PF05854">
    <property type="entry name" value="MC1"/>
    <property type="match status" value="1"/>
</dbReference>
<evidence type="ECO:0000256" key="1">
    <source>
        <dbReference type="ARBA" id="ARBA00023125"/>
    </source>
</evidence>
<accession>A7IUK6</accession>